<dbReference type="AlphaFoldDB" id="A0A4Y2L6H6"/>
<sequence>MALKSKLEVGGNELSMVSSKEKFPAENRRELMEGYETLLCSGGRNSKNMEKTCQTRKDQGFMHAKHGVIGSPSLQPGTRAMGFHIFESFKKRLEGRHFRTNADVQQAVSTYLLP</sequence>
<evidence type="ECO:0000313" key="1">
    <source>
        <dbReference type="EMBL" id="GBN10112.1"/>
    </source>
</evidence>
<organism evidence="1 2">
    <name type="scientific">Araneus ventricosus</name>
    <name type="common">Orbweaver spider</name>
    <name type="synonym">Epeira ventricosa</name>
    <dbReference type="NCBI Taxonomy" id="182803"/>
    <lineage>
        <taxon>Eukaryota</taxon>
        <taxon>Metazoa</taxon>
        <taxon>Ecdysozoa</taxon>
        <taxon>Arthropoda</taxon>
        <taxon>Chelicerata</taxon>
        <taxon>Arachnida</taxon>
        <taxon>Araneae</taxon>
        <taxon>Araneomorphae</taxon>
        <taxon>Entelegynae</taxon>
        <taxon>Araneoidea</taxon>
        <taxon>Araneidae</taxon>
        <taxon>Araneus</taxon>
    </lineage>
</organism>
<gene>
    <name evidence="1" type="ORF">AVEN_93786_1</name>
</gene>
<proteinExistence type="predicted"/>
<accession>A0A4Y2L6H6</accession>
<name>A0A4Y2L6H6_ARAVE</name>
<protein>
    <submittedName>
        <fullName evidence="1">Uncharacterized protein</fullName>
    </submittedName>
</protein>
<dbReference type="EMBL" id="BGPR01005431">
    <property type="protein sequence ID" value="GBN10112.1"/>
    <property type="molecule type" value="Genomic_DNA"/>
</dbReference>
<reference evidence="1 2" key="1">
    <citation type="journal article" date="2019" name="Sci. Rep.">
        <title>Orb-weaving spider Araneus ventricosus genome elucidates the spidroin gene catalogue.</title>
        <authorList>
            <person name="Kono N."/>
            <person name="Nakamura H."/>
            <person name="Ohtoshi R."/>
            <person name="Moran D.A.P."/>
            <person name="Shinohara A."/>
            <person name="Yoshida Y."/>
            <person name="Fujiwara M."/>
            <person name="Mori M."/>
            <person name="Tomita M."/>
            <person name="Arakawa K."/>
        </authorList>
    </citation>
    <scope>NUCLEOTIDE SEQUENCE [LARGE SCALE GENOMIC DNA]</scope>
</reference>
<comment type="caution">
    <text evidence="1">The sequence shown here is derived from an EMBL/GenBank/DDBJ whole genome shotgun (WGS) entry which is preliminary data.</text>
</comment>
<dbReference type="Proteomes" id="UP000499080">
    <property type="component" value="Unassembled WGS sequence"/>
</dbReference>
<keyword evidence="2" id="KW-1185">Reference proteome</keyword>
<evidence type="ECO:0000313" key="2">
    <source>
        <dbReference type="Proteomes" id="UP000499080"/>
    </source>
</evidence>